<name>A0A5C5VCD6_9BACT</name>
<feature type="chain" id="PRO_5022685571" description="LamG-like jellyroll fold domain-containing protein" evidence="1">
    <location>
        <begin position="32"/>
        <end position="501"/>
    </location>
</feature>
<dbReference type="Proteomes" id="UP000316714">
    <property type="component" value="Unassembled WGS sequence"/>
</dbReference>
<feature type="signal peptide" evidence="1">
    <location>
        <begin position="1"/>
        <end position="31"/>
    </location>
</feature>
<evidence type="ECO:0000313" key="2">
    <source>
        <dbReference type="EMBL" id="TWT35931.1"/>
    </source>
</evidence>
<dbReference type="InterPro" id="IPR013320">
    <property type="entry name" value="ConA-like_dom_sf"/>
</dbReference>
<protein>
    <recommendedName>
        <fullName evidence="4">LamG-like jellyroll fold domain-containing protein</fullName>
    </recommendedName>
</protein>
<evidence type="ECO:0000256" key="1">
    <source>
        <dbReference type="SAM" id="SignalP"/>
    </source>
</evidence>
<proteinExistence type="predicted"/>
<dbReference type="RefSeq" id="WP_197531124.1">
    <property type="nucleotide sequence ID" value="NZ_SIHJ01000001.1"/>
</dbReference>
<dbReference type="EMBL" id="SIHJ01000001">
    <property type="protein sequence ID" value="TWT35931.1"/>
    <property type="molecule type" value="Genomic_DNA"/>
</dbReference>
<dbReference type="AlphaFoldDB" id="A0A5C5VCD6"/>
<keyword evidence="1" id="KW-0732">Signal</keyword>
<keyword evidence="3" id="KW-1185">Reference proteome</keyword>
<dbReference type="Pfam" id="PF13385">
    <property type="entry name" value="Laminin_G_3"/>
    <property type="match status" value="1"/>
</dbReference>
<evidence type="ECO:0008006" key="4">
    <source>
        <dbReference type="Google" id="ProtNLM"/>
    </source>
</evidence>
<comment type="caution">
    <text evidence="2">The sequence shown here is derived from an EMBL/GenBank/DDBJ whole genome shotgun (WGS) entry which is preliminary data.</text>
</comment>
<gene>
    <name evidence="2" type="ORF">KOR34_08280</name>
</gene>
<sequence length="501" mass="52849" precursor="true">MSRLTHRTWNPAAPALAAVVVAGMCLSPAHGVITHQYLFNSGNGTEVLDSVGSAHGSTHDGVAGMSPFVNTAQSRLTLNGTSSHAQLPAAQIAINTYSALTLEMWMAQTGNVNQFTFAAGFGRTSDGSNGESANLGYDYLMMQPTRGPADQGSRGAISLGTFDGEVGVTDGNRDLNDGGLHHVVMTVTDTELGYYVDGVQIGTAPLSTESGPSLSTVSNDLAYLGRALYPDPYMQGSIYEFSIWDEALSELDVATRFSAGCVDTCGERYLEIDRVTGEATLVNTLANERFYTYTLESAAGALNPVGWNSIADTGDSDSGGSIDPNDVWLETSSLPTNLSENEPIDGGGDDGALMGSGFSLGNIWSKSRFEDLTMQVTILEADLVTERIEPIAVRFVGNNDQPFSRSDLDVDGDIDADDYAALLSNHLTAIPGTTAFETAPFGDLDGDLDNDFNDFRLFKNDFIAANGAEAFAALGATPAPEPTAALLALLALTPAAVRRRS</sequence>
<evidence type="ECO:0000313" key="3">
    <source>
        <dbReference type="Proteomes" id="UP000316714"/>
    </source>
</evidence>
<accession>A0A5C5VCD6</accession>
<dbReference type="Gene3D" id="2.60.120.200">
    <property type="match status" value="1"/>
</dbReference>
<dbReference type="SUPFAM" id="SSF49899">
    <property type="entry name" value="Concanavalin A-like lectins/glucanases"/>
    <property type="match status" value="1"/>
</dbReference>
<organism evidence="2 3">
    <name type="scientific">Posidoniimonas corsicana</name>
    <dbReference type="NCBI Taxonomy" id="1938618"/>
    <lineage>
        <taxon>Bacteria</taxon>
        <taxon>Pseudomonadati</taxon>
        <taxon>Planctomycetota</taxon>
        <taxon>Planctomycetia</taxon>
        <taxon>Pirellulales</taxon>
        <taxon>Lacipirellulaceae</taxon>
        <taxon>Posidoniimonas</taxon>
    </lineage>
</organism>
<reference evidence="2 3" key="1">
    <citation type="submission" date="2019-02" db="EMBL/GenBank/DDBJ databases">
        <title>Deep-cultivation of Planctomycetes and their phenomic and genomic characterization uncovers novel biology.</title>
        <authorList>
            <person name="Wiegand S."/>
            <person name="Jogler M."/>
            <person name="Boedeker C."/>
            <person name="Pinto D."/>
            <person name="Vollmers J."/>
            <person name="Rivas-Marin E."/>
            <person name="Kohn T."/>
            <person name="Peeters S.H."/>
            <person name="Heuer A."/>
            <person name="Rast P."/>
            <person name="Oberbeckmann S."/>
            <person name="Bunk B."/>
            <person name="Jeske O."/>
            <person name="Meyerdierks A."/>
            <person name="Storesund J.E."/>
            <person name="Kallscheuer N."/>
            <person name="Luecker S."/>
            <person name="Lage O.M."/>
            <person name="Pohl T."/>
            <person name="Merkel B.J."/>
            <person name="Hornburger P."/>
            <person name="Mueller R.-W."/>
            <person name="Bruemmer F."/>
            <person name="Labrenz M."/>
            <person name="Spormann A.M."/>
            <person name="Op Den Camp H."/>
            <person name="Overmann J."/>
            <person name="Amann R."/>
            <person name="Jetten M.S.M."/>
            <person name="Mascher T."/>
            <person name="Medema M.H."/>
            <person name="Devos D.P."/>
            <person name="Kaster A.-K."/>
            <person name="Ovreas L."/>
            <person name="Rohde M."/>
            <person name="Galperin M.Y."/>
            <person name="Jogler C."/>
        </authorList>
    </citation>
    <scope>NUCLEOTIDE SEQUENCE [LARGE SCALE GENOMIC DNA]</scope>
    <source>
        <strain evidence="2 3">KOR34</strain>
    </source>
</reference>